<evidence type="ECO:0000313" key="1">
    <source>
        <dbReference type="EMBL" id="KAK1547745.1"/>
    </source>
</evidence>
<evidence type="ECO:0000313" key="2">
    <source>
        <dbReference type="Proteomes" id="UP001241169"/>
    </source>
</evidence>
<organism evidence="1 2">
    <name type="scientific">Colletotrichum paranaense</name>
    <dbReference type="NCBI Taxonomy" id="1914294"/>
    <lineage>
        <taxon>Eukaryota</taxon>
        <taxon>Fungi</taxon>
        <taxon>Dikarya</taxon>
        <taxon>Ascomycota</taxon>
        <taxon>Pezizomycotina</taxon>
        <taxon>Sordariomycetes</taxon>
        <taxon>Hypocreomycetidae</taxon>
        <taxon>Glomerellales</taxon>
        <taxon>Glomerellaceae</taxon>
        <taxon>Colletotrichum</taxon>
        <taxon>Colletotrichum acutatum species complex</taxon>
    </lineage>
</organism>
<protein>
    <submittedName>
        <fullName evidence="1">Uncharacterized protein</fullName>
    </submittedName>
</protein>
<sequence length="118" mass="12769">MFMRKHPSPSTTGLVPEHEALTSETARVCHRLNLHRARAGAGALPFILDPRPSIVTSWSPKKRHTAIILWLSSPSSSYVASGTTISPDGFGLVDADHTIMTLSPAVFFNDLITVPFGC</sequence>
<proteinExistence type="predicted"/>
<accession>A0ABQ9T7X9</accession>
<dbReference type="RefSeq" id="XP_060356858.1">
    <property type="nucleotide sequence ID" value="XM_060486001.1"/>
</dbReference>
<dbReference type="EMBL" id="MOPA01000001">
    <property type="protein sequence ID" value="KAK1547745.1"/>
    <property type="molecule type" value="Genomic_DNA"/>
</dbReference>
<dbReference type="Proteomes" id="UP001241169">
    <property type="component" value="Unassembled WGS sequence"/>
</dbReference>
<gene>
    <name evidence="1" type="ORF">CPAR01_01712</name>
</gene>
<comment type="caution">
    <text evidence="1">The sequence shown here is derived from an EMBL/GenBank/DDBJ whole genome shotgun (WGS) entry which is preliminary data.</text>
</comment>
<reference evidence="1 2" key="1">
    <citation type="submission" date="2016-10" db="EMBL/GenBank/DDBJ databases">
        <title>The genome sequence of Colletotrichum fioriniae PJ7.</title>
        <authorList>
            <person name="Baroncelli R."/>
        </authorList>
    </citation>
    <scope>NUCLEOTIDE SEQUENCE [LARGE SCALE GENOMIC DNA]</scope>
    <source>
        <strain evidence="1 2">IMI 384185</strain>
    </source>
</reference>
<dbReference type="GeneID" id="85369900"/>
<keyword evidence="2" id="KW-1185">Reference proteome</keyword>
<name>A0ABQ9T7X9_9PEZI</name>